<dbReference type="InterPro" id="IPR035897">
    <property type="entry name" value="Toll_tir_struct_dom_sf"/>
</dbReference>
<gene>
    <name evidence="4" type="ORF">CHS0354_020036</name>
</gene>
<evidence type="ECO:0000313" key="5">
    <source>
        <dbReference type="Proteomes" id="UP001195483"/>
    </source>
</evidence>
<dbReference type="InterPro" id="IPR000157">
    <property type="entry name" value="TIR_dom"/>
</dbReference>
<feature type="domain" description="TIR" evidence="3">
    <location>
        <begin position="46"/>
        <end position="230"/>
    </location>
</feature>
<dbReference type="Gene3D" id="3.40.50.10140">
    <property type="entry name" value="Toll/interleukin-1 receptor homology (TIR) domain"/>
    <property type="match status" value="1"/>
</dbReference>
<evidence type="ECO:0000256" key="1">
    <source>
        <dbReference type="SAM" id="Coils"/>
    </source>
</evidence>
<feature type="coiled-coil region" evidence="1">
    <location>
        <begin position="209"/>
        <end position="246"/>
    </location>
</feature>
<dbReference type="EMBL" id="JAEAOA010001222">
    <property type="protein sequence ID" value="KAK3586821.1"/>
    <property type="molecule type" value="Genomic_DNA"/>
</dbReference>
<feature type="region of interest" description="Disordered" evidence="2">
    <location>
        <begin position="314"/>
        <end position="335"/>
    </location>
</feature>
<accession>A0AAE0S7K2</accession>
<dbReference type="AlphaFoldDB" id="A0AAE0S7K2"/>
<sequence length="735" mass="83218">MNNSEPSMDGGSSFIWSTSNSSFEVDKWQKELKMHENFMPSDLRKEYYDVMVLYSEDNRADARKFCDHLKNDIKLKHNESVKAVLYDEFVPQAGSVFKLLETALKRCTYIFFYITKEFCEDKWIELSREECLMEAIENDEKRWCVIPVHTVDPQDANFKIPIGLKSLKGIDYYYNDLFYKNGVRGLIQNRLHQRLEKEKKHQYKQIIWLQNYKRQFSTEIENIKNLEKMETEKEMEERIKGKAVNEVVPTGASQEHQRSITYQGAENSTNGDHNSQAGEQENDMTANNSMQYVDDMTPNNSTKSVDDMTANNSMKSVDDMTANNSTKSVDDMTANNSTQSVDDMTANYSMQSVDHPFPEGNTNLMESWGPSAYGNIPNISMLDSQDSTMATGTINLLNEDTRPLQGENPTGTSHDETGLPNFDVLTPNPSFDWMNLTSNDQSETSDTSSSPLSQKSSGQADAITASMVLNIYHVENLQVGEKSTIIKFMQTDEKSKNEVDNSNTCTGVLVYNEHNDEDLQKPEDLPIPASRSVAELNDDPASVASQQGSRQSQDCMNLSFRISHRQELGHLLENETKTEKEEKQILGTSLNVDIESWKEEEGCELDVNKRDQPKDPQKKPVGKMPPSPLVSLTPSMRKFQDRNSGEKDLNTVAAVASNDMVEQTMQETLLQLVIEPKTTNRDSPCGETAVNQYQITWRSPALLLARAFPFVSLQDVVSSLSVSTHVDHFSQDEVD</sequence>
<protein>
    <recommendedName>
        <fullName evidence="3">TIR domain-containing protein</fullName>
    </recommendedName>
</protein>
<keyword evidence="1" id="KW-0175">Coiled coil</keyword>
<dbReference type="GO" id="GO:0007165">
    <property type="term" value="P:signal transduction"/>
    <property type="evidence" value="ECO:0007669"/>
    <property type="project" value="InterPro"/>
</dbReference>
<evidence type="ECO:0000259" key="3">
    <source>
        <dbReference type="PROSITE" id="PS50104"/>
    </source>
</evidence>
<reference evidence="4" key="3">
    <citation type="submission" date="2023-05" db="EMBL/GenBank/DDBJ databases">
        <authorList>
            <person name="Smith C.H."/>
        </authorList>
    </citation>
    <scope>NUCLEOTIDE SEQUENCE</scope>
    <source>
        <strain evidence="4">CHS0354</strain>
        <tissue evidence="4">Mantle</tissue>
    </source>
</reference>
<organism evidence="4 5">
    <name type="scientific">Potamilus streckersoni</name>
    <dbReference type="NCBI Taxonomy" id="2493646"/>
    <lineage>
        <taxon>Eukaryota</taxon>
        <taxon>Metazoa</taxon>
        <taxon>Spiralia</taxon>
        <taxon>Lophotrochozoa</taxon>
        <taxon>Mollusca</taxon>
        <taxon>Bivalvia</taxon>
        <taxon>Autobranchia</taxon>
        <taxon>Heteroconchia</taxon>
        <taxon>Palaeoheterodonta</taxon>
        <taxon>Unionida</taxon>
        <taxon>Unionoidea</taxon>
        <taxon>Unionidae</taxon>
        <taxon>Ambleminae</taxon>
        <taxon>Lampsilini</taxon>
        <taxon>Potamilus</taxon>
    </lineage>
</organism>
<dbReference type="Proteomes" id="UP001195483">
    <property type="component" value="Unassembled WGS sequence"/>
</dbReference>
<proteinExistence type="predicted"/>
<name>A0AAE0S7K2_9BIVA</name>
<feature type="compositionally biased region" description="Basic and acidic residues" evidence="2">
    <location>
        <begin position="608"/>
        <end position="618"/>
    </location>
</feature>
<comment type="caution">
    <text evidence="4">The sequence shown here is derived from an EMBL/GenBank/DDBJ whole genome shotgun (WGS) entry which is preliminary data.</text>
</comment>
<evidence type="ECO:0000313" key="4">
    <source>
        <dbReference type="EMBL" id="KAK3586821.1"/>
    </source>
</evidence>
<dbReference type="SUPFAM" id="SSF52200">
    <property type="entry name" value="Toll/Interleukin receptor TIR domain"/>
    <property type="match status" value="1"/>
</dbReference>
<reference evidence="4" key="2">
    <citation type="journal article" date="2021" name="Genome Biol. Evol.">
        <title>Developing a high-quality reference genome for a parasitic bivalve with doubly uniparental inheritance (Bivalvia: Unionida).</title>
        <authorList>
            <person name="Smith C.H."/>
        </authorList>
    </citation>
    <scope>NUCLEOTIDE SEQUENCE</scope>
    <source>
        <strain evidence="4">CHS0354</strain>
        <tissue evidence="4">Mantle</tissue>
    </source>
</reference>
<feature type="compositionally biased region" description="Low complexity" evidence="2">
    <location>
        <begin position="437"/>
        <end position="458"/>
    </location>
</feature>
<feature type="region of interest" description="Disordered" evidence="2">
    <location>
        <begin position="608"/>
        <end position="632"/>
    </location>
</feature>
<dbReference type="PROSITE" id="PS50104">
    <property type="entry name" value="TIR"/>
    <property type="match status" value="1"/>
</dbReference>
<feature type="region of interest" description="Disordered" evidence="2">
    <location>
        <begin position="398"/>
        <end position="458"/>
    </location>
</feature>
<keyword evidence="5" id="KW-1185">Reference proteome</keyword>
<reference evidence="4" key="1">
    <citation type="journal article" date="2021" name="Genome Biol. Evol.">
        <title>A High-Quality Reference Genome for a Parasitic Bivalve with Doubly Uniparental Inheritance (Bivalvia: Unionida).</title>
        <authorList>
            <person name="Smith C.H."/>
        </authorList>
    </citation>
    <scope>NUCLEOTIDE SEQUENCE</scope>
    <source>
        <strain evidence="4">CHS0354</strain>
    </source>
</reference>
<evidence type="ECO:0000256" key="2">
    <source>
        <dbReference type="SAM" id="MobiDB-lite"/>
    </source>
</evidence>